<feature type="region of interest" description="Disordered" evidence="7">
    <location>
        <begin position="621"/>
        <end position="665"/>
    </location>
</feature>
<name>A0AAD3M567_LATJO</name>
<keyword evidence="3" id="KW-0677">Repeat</keyword>
<keyword evidence="5" id="KW-0539">Nucleus</keyword>
<proteinExistence type="predicted"/>
<feature type="region of interest" description="Disordered" evidence="7">
    <location>
        <begin position="686"/>
        <end position="723"/>
    </location>
</feature>
<dbReference type="Pfam" id="PF25035">
    <property type="entry name" value="SYNE1"/>
    <property type="match status" value="1"/>
</dbReference>
<evidence type="ECO:0000256" key="7">
    <source>
        <dbReference type="SAM" id="MobiDB-lite"/>
    </source>
</evidence>
<evidence type="ECO:0000259" key="8">
    <source>
        <dbReference type="Pfam" id="PF25035"/>
    </source>
</evidence>
<dbReference type="Pfam" id="PF00435">
    <property type="entry name" value="Spectrin"/>
    <property type="match status" value="3"/>
</dbReference>
<dbReference type="InterPro" id="IPR056887">
    <property type="entry name" value="SYNE1/2_dom"/>
</dbReference>
<feature type="compositionally biased region" description="Basic and acidic residues" evidence="7">
    <location>
        <begin position="2196"/>
        <end position="2205"/>
    </location>
</feature>
<evidence type="ECO:0000313" key="10">
    <source>
        <dbReference type="Proteomes" id="UP001279410"/>
    </source>
</evidence>
<evidence type="ECO:0000256" key="5">
    <source>
        <dbReference type="ARBA" id="ARBA00023242"/>
    </source>
</evidence>
<keyword evidence="4" id="KW-0472">Membrane</keyword>
<feature type="compositionally biased region" description="Polar residues" evidence="7">
    <location>
        <begin position="645"/>
        <end position="656"/>
    </location>
</feature>
<keyword evidence="2" id="KW-0597">Phosphoprotein</keyword>
<dbReference type="SUPFAM" id="SSF46966">
    <property type="entry name" value="Spectrin repeat"/>
    <property type="match status" value="8"/>
</dbReference>
<feature type="domain" description="Nesprin-1/2" evidence="8">
    <location>
        <begin position="2195"/>
        <end position="2275"/>
    </location>
</feature>
<keyword evidence="6" id="KW-0175">Coiled coil</keyword>
<dbReference type="PANTHER" id="PTHR14514">
    <property type="entry name" value="PKA ANCHORING PROTEIN"/>
    <property type="match status" value="1"/>
</dbReference>
<reference evidence="9" key="1">
    <citation type="submission" date="2022-08" db="EMBL/GenBank/DDBJ databases">
        <title>Genome sequencing of akame (Lates japonicus).</title>
        <authorList>
            <person name="Hashiguchi Y."/>
            <person name="Takahashi H."/>
        </authorList>
    </citation>
    <scope>NUCLEOTIDE SEQUENCE</scope>
    <source>
        <strain evidence="9">Kochi</strain>
    </source>
</reference>
<feature type="coiled-coil region" evidence="6">
    <location>
        <begin position="45"/>
        <end position="72"/>
    </location>
</feature>
<dbReference type="Proteomes" id="UP001279410">
    <property type="component" value="Unassembled WGS sequence"/>
</dbReference>
<dbReference type="InterPro" id="IPR002017">
    <property type="entry name" value="Spectrin_repeat"/>
</dbReference>
<dbReference type="SMART" id="SM00150">
    <property type="entry name" value="SPEC"/>
    <property type="match status" value="7"/>
</dbReference>
<feature type="region of interest" description="Disordered" evidence="7">
    <location>
        <begin position="438"/>
        <end position="471"/>
    </location>
</feature>
<evidence type="ECO:0000313" key="9">
    <source>
        <dbReference type="EMBL" id="GLD47574.1"/>
    </source>
</evidence>
<feature type="region of interest" description="Disordered" evidence="7">
    <location>
        <begin position="2196"/>
        <end position="2235"/>
    </location>
</feature>
<feature type="coiled-coil region" evidence="6">
    <location>
        <begin position="351"/>
        <end position="405"/>
    </location>
</feature>
<evidence type="ECO:0000256" key="6">
    <source>
        <dbReference type="SAM" id="Coils"/>
    </source>
</evidence>
<organism evidence="9 10">
    <name type="scientific">Lates japonicus</name>
    <name type="common">Japanese lates</name>
    <dbReference type="NCBI Taxonomy" id="270547"/>
    <lineage>
        <taxon>Eukaryota</taxon>
        <taxon>Metazoa</taxon>
        <taxon>Chordata</taxon>
        <taxon>Craniata</taxon>
        <taxon>Vertebrata</taxon>
        <taxon>Euteleostomi</taxon>
        <taxon>Actinopterygii</taxon>
        <taxon>Neopterygii</taxon>
        <taxon>Teleostei</taxon>
        <taxon>Neoteleostei</taxon>
        <taxon>Acanthomorphata</taxon>
        <taxon>Carangaria</taxon>
        <taxon>Carangaria incertae sedis</taxon>
        <taxon>Centropomidae</taxon>
        <taxon>Lates</taxon>
    </lineage>
</organism>
<feature type="non-terminal residue" evidence="9">
    <location>
        <position position="1"/>
    </location>
</feature>
<feature type="compositionally biased region" description="Basic and acidic residues" evidence="7">
    <location>
        <begin position="2219"/>
        <end position="2229"/>
    </location>
</feature>
<feature type="coiled-coil region" evidence="6">
    <location>
        <begin position="1431"/>
        <end position="1465"/>
    </location>
</feature>
<dbReference type="GO" id="GO:0031965">
    <property type="term" value="C:nuclear membrane"/>
    <property type="evidence" value="ECO:0007669"/>
    <property type="project" value="UniProtKB-SubCell"/>
</dbReference>
<dbReference type="PANTHER" id="PTHR14514:SF4">
    <property type="entry name" value="NESPRIN-2"/>
    <property type="match status" value="1"/>
</dbReference>
<accession>A0AAD3M567</accession>
<gene>
    <name evidence="9" type="ORF">AKAME5_000171100</name>
</gene>
<dbReference type="InterPro" id="IPR018159">
    <property type="entry name" value="Spectrin/alpha-actinin"/>
</dbReference>
<feature type="compositionally biased region" description="Basic and acidic residues" evidence="7">
    <location>
        <begin position="441"/>
        <end position="452"/>
    </location>
</feature>
<dbReference type="EMBL" id="BRZM01000004">
    <property type="protein sequence ID" value="GLD47574.1"/>
    <property type="molecule type" value="Genomic_DNA"/>
</dbReference>
<dbReference type="Gene3D" id="1.20.58.60">
    <property type="match status" value="9"/>
</dbReference>
<comment type="subcellular location">
    <subcellularLocation>
        <location evidence="1">Nucleus membrane</location>
    </subcellularLocation>
</comment>
<dbReference type="CDD" id="cd00176">
    <property type="entry name" value="SPEC"/>
    <property type="match status" value="2"/>
</dbReference>
<evidence type="ECO:0000256" key="3">
    <source>
        <dbReference type="ARBA" id="ARBA00022737"/>
    </source>
</evidence>
<evidence type="ECO:0000256" key="1">
    <source>
        <dbReference type="ARBA" id="ARBA00004126"/>
    </source>
</evidence>
<evidence type="ECO:0000256" key="4">
    <source>
        <dbReference type="ARBA" id="ARBA00023136"/>
    </source>
</evidence>
<protein>
    <submittedName>
        <fullName evidence="9">Nesprin-2</fullName>
    </submittedName>
</protein>
<sequence length="2555" mass="291784">ATLSSKPKGDSKIHALKEQSQSLCDNQALDESRRQEVQGAVKDKEEQWKKVLKAAEEALNKAETEAASEKEFDAFKTQTESIQSWIKEQKQKLMSLGSHIQFEERLQIAQAVLTASPEGESKMLDLKRQGESVCEHLEESRKPEVQQLVKDTEQQWRTVLQAARQAELRNLSDDFDTQSKNTQSWIRDRQQKLQSVGNHTPPVERCHTAKTILSSRPEGDCKVNNLRRRGQSLCDHKDANEGRKAHVQQTVRETEEQWRTVLQAANQVEASAEAQIAQETERRKLELREFETTQQDTGRWLSDLQQRLDSLGSQTKAEDRLQTAQDIMSSKPEGDSKLQELRRRGRSLCGQDLEEHKKQEVEQKVKNAEEKWTRVLQDAKQALDKAEKQCDLEGQLRDYKALKENTRAWLEDKQQSLVSLDSQTDPEKIINTAQTILSSKPEGDSKLTELRRQSQSLSDQEDLEENTRQEAQQIVKDSEEQWRTVLQTAENTLKKAEVQYSLSREMEVFCTQAGNTKTWVKELQEKADSKGKGTHGSKVQIEDRLNTAQEMFLEIEQKVASLSSLGQVADLQQQQQHELGAVGAQQEAAELLSSKLELLKANLVSFQQLLQDRQGEERMITHKEPQEQKSSPQAEGQPKSKLKRSSSVQEIFSSPRNKLLRQSSLQQQKELEQELTEQRGLTQAIARQGSRARLYSQDSEDHGPLSPRSPPAEADVEEDSAQKKWDRLHSRLLALEESCLLPPSEVTDSSVRRSDGTAGRMIGAQNLKELQALISHLRELGDPAAELLSQASSVDGSRQTLDEGLFHVLHGASLTLSSINNLLHSPAHGEDAQLRLLQLQGELDTSLGGVRSRCEELRSSVELQQQYERLVHSLEELLALGSERLTAQQPDAELRSRAQLQQQLSSHTRFFQFLGHHFRILQYLTWRLPESALQRWDSVVTGLQDEVARLHRLGLEKGTRLQETLQMWSQWEEDSAWSGSLLKNTETSFPKMHEGGDSEEQVSKKLSVYQELRGVLEENKAQFSRMLEAGLRLQRSGCSGVGVTTSELEACWRALHKRVENERTIFTRERKLRRRFLRDSAALADWTGKARELINKWSQFTVTASEEMDVEQTRDHYLQCVALTKEVESQLRQIEADWSSLLTDVQVVQQVLHKECQVEMSAHQATLDYVNQPLQTCGAEDGQRGRYEHNQFAEDQGDLNHQWLSLQETLNTQIQEVEQDLRNRAEWEARLKQVNSWITDQSLWMDSAQTPSTQTELQRNIDTCQGLEEKIRQKSAALQELRDKLCSGKGNSSCDFISQTDESIQACAALTQRQLQRSQGILQVWEVYAQLAASFSEQLQTLQSGVTATLSGAPGDDNTVQQVAVKIQNLQSLLERTDTLQSDLEGVLEASKDLVSHLDPSAASLVQSESRLLSRGVLQLSHMLTGKLGQRQEELKRLQEFGNLLESLEGNLEAWQQRLENVAQTTDQSGLLELSGLSADLDVLNELSCSLTLGDAAARRLQRLNHCWADTSARAEEACSELQTEALKQQSFEQKCESWMSFLQRMEDSLAVDVSGSYIGLRQQLRTHKRFQAELSTGHQILHSVITEALHLLQKGEVDDRSDFILKLAQLREHWQGAVQRADQRRSLVEGLVKHWHLYSRSLRKLQKFLSDTQTLLPPAGPACCSLQQLRRSLQDLQHTELLFQRYQCNFIHTLEVGRQLFSMGDEETQTQLQTDLGTLQEEWDNLHCLLGRRMDLTEAIIKNWERCEAGLTDSMLQLKDMKTRLNQSMPESDDELQSAEKFTKENEDSLEDWAESLTELSTMKTDLSQYIIADDVLLLQEQVEHLHCQWEELCLKLLPYGSSAYTRRLLTSLVRKLKETLVTVQQLDKNMSNLRTWLSRIEAELAKPVVYNVCHSDEIQRKLVEQQDLQRDIEQHTESVASVLTLCDVLLHDADACGGDSENDSIQQTTRSLDRRWRNICAMSMERRMRIEETWRLWCKFLDDYSRFEDWLKTAEFTAANPDSADVLYTSAKEELKKFEAFQRQVHERLTQLELVNKQYRRLARENRTDAASKLKVMVHEGNQRWDTLQKRVAAVLRRLKHFTSQREDFEGTREGILVWLTEMDLQLTNVEHFSESDIEDKMRQLNAFQQEITLNTNKIDALIVFGENLIQKSAPLDAVLIEDELEELHSYCQEVFGRVARFHHRLVNRRPVLEEERELSDRDTDLDDSPDLTNETSWRETRKKEEEVQAAGGVSAARHTMCHLLAPPLERSGRETPVSVDSIPLEWDHTVDVGGSSSHEDDEDATFFSALSDVKVTESSESFVKATVRAVKAASVKSVTDLPSWHQPGSPERKRVPREIIRGLSSSPTHTTSTPFRQQGYDKLMSECSGSIDNVERIKLILNDKEELEDTGLTSSMTDKQTSTGVIERWELLQAQRVLPELARLQRIAPSTSIRDIEVNIRKLKEMQKTFNSYKCLMISVNLSSRHFLRGDSAELRELQEALSSANLSWTQACSGLESWERRLHSALMQCQEFHEMLQFPLLWLAQAEKKLYFVNASDLLTPKPGLLSTETH</sequence>
<evidence type="ECO:0000256" key="2">
    <source>
        <dbReference type="ARBA" id="ARBA00022553"/>
    </source>
</evidence>
<comment type="caution">
    <text evidence="9">The sequence shown here is derived from an EMBL/GenBank/DDBJ whole genome shotgun (WGS) entry which is preliminary data.</text>
</comment>
<keyword evidence="10" id="KW-1185">Reference proteome</keyword>
<dbReference type="FunFam" id="1.20.58.60:FF:000157">
    <property type="entry name" value="Nesprin-1 isoform 1"/>
    <property type="match status" value="1"/>
</dbReference>